<name>A0A0E9RRY9_ANGAN</name>
<dbReference type="EMBL" id="GBXM01076683">
    <property type="protein sequence ID" value="JAH31894.1"/>
    <property type="molecule type" value="Transcribed_RNA"/>
</dbReference>
<proteinExistence type="predicted"/>
<sequence>MDLLTFHSFSMSPPRYYTRDCTFRKM</sequence>
<reference evidence="1" key="1">
    <citation type="submission" date="2014-11" db="EMBL/GenBank/DDBJ databases">
        <authorList>
            <person name="Amaro Gonzalez C."/>
        </authorList>
    </citation>
    <scope>NUCLEOTIDE SEQUENCE</scope>
</reference>
<organism evidence="1">
    <name type="scientific">Anguilla anguilla</name>
    <name type="common">European freshwater eel</name>
    <name type="synonym">Muraena anguilla</name>
    <dbReference type="NCBI Taxonomy" id="7936"/>
    <lineage>
        <taxon>Eukaryota</taxon>
        <taxon>Metazoa</taxon>
        <taxon>Chordata</taxon>
        <taxon>Craniata</taxon>
        <taxon>Vertebrata</taxon>
        <taxon>Euteleostomi</taxon>
        <taxon>Actinopterygii</taxon>
        <taxon>Neopterygii</taxon>
        <taxon>Teleostei</taxon>
        <taxon>Anguilliformes</taxon>
        <taxon>Anguillidae</taxon>
        <taxon>Anguilla</taxon>
    </lineage>
</organism>
<protein>
    <submittedName>
        <fullName evidence="1">Uncharacterized protein</fullName>
    </submittedName>
</protein>
<reference evidence="1" key="2">
    <citation type="journal article" date="2015" name="Fish Shellfish Immunol.">
        <title>Early steps in the European eel (Anguilla anguilla)-Vibrio vulnificus interaction in the gills: Role of the RtxA13 toxin.</title>
        <authorList>
            <person name="Callol A."/>
            <person name="Pajuelo D."/>
            <person name="Ebbesson L."/>
            <person name="Teles M."/>
            <person name="MacKenzie S."/>
            <person name="Amaro C."/>
        </authorList>
    </citation>
    <scope>NUCLEOTIDE SEQUENCE</scope>
</reference>
<evidence type="ECO:0000313" key="1">
    <source>
        <dbReference type="EMBL" id="JAH31894.1"/>
    </source>
</evidence>
<dbReference type="AlphaFoldDB" id="A0A0E9RRY9"/>
<accession>A0A0E9RRY9</accession>